<organism evidence="1 2">
    <name type="scientific">Bacillus atrophaeus (strain 1942)</name>
    <dbReference type="NCBI Taxonomy" id="720555"/>
    <lineage>
        <taxon>Bacteria</taxon>
        <taxon>Bacillati</taxon>
        <taxon>Bacillota</taxon>
        <taxon>Bacilli</taxon>
        <taxon>Bacillales</taxon>
        <taxon>Bacillaceae</taxon>
        <taxon>Bacillus</taxon>
    </lineage>
</organism>
<keyword evidence="2" id="KW-1185">Reference proteome</keyword>
<gene>
    <name evidence="1" type="ordered locus">BATR1942_06865</name>
</gene>
<protein>
    <recommendedName>
        <fullName evidence="3">Phage protein</fullName>
    </recommendedName>
</protein>
<dbReference type="RefSeq" id="WP_003328705.1">
    <property type="nucleotide sequence ID" value="NC_014639.1"/>
</dbReference>
<sequence>MRFNVEFEFGNGNYRDAIIEAKSEEILIKEIKECADWYEYTKNKVTYNINIRSVTSFSVKAK</sequence>
<reference evidence="1 2" key="1">
    <citation type="journal article" date="2011" name="Front. Microbiol.">
        <title>Genomic signatures of strain selection and enhancement in Bacillus atrophaeus var. globigii, a historical biowarfare simulant.</title>
        <authorList>
            <person name="Gibbons H.S."/>
            <person name="Broomall S.M."/>
            <person name="McNew L.A."/>
            <person name="Daligault H."/>
            <person name="Chapman C."/>
            <person name="Bruce D."/>
            <person name="Karavis M."/>
            <person name="Krepps M."/>
            <person name="McGregor P.A."/>
            <person name="Hong C."/>
            <person name="Park K.H."/>
            <person name="Akmal A."/>
            <person name="Feldman A."/>
            <person name="Lin J.S."/>
            <person name="Chang W.E."/>
            <person name="Higgs B.W."/>
            <person name="Demirev P."/>
            <person name="Lindquist J."/>
            <person name="Liem A."/>
            <person name="Fochler E."/>
            <person name="Read T.D."/>
            <person name="Tapia R."/>
            <person name="Johnson S."/>
            <person name="Bishop-Lilly K.A."/>
            <person name="Detter C."/>
            <person name="Han C."/>
            <person name="Sozhamannan S."/>
            <person name="Rosenzweig C.N."/>
            <person name="Skowronski E.W."/>
        </authorList>
    </citation>
    <scope>NUCLEOTIDE SEQUENCE [LARGE SCALE GENOMIC DNA]</scope>
    <source>
        <strain evidence="1 2">1942</strain>
    </source>
</reference>
<name>A0ABM5LWP5_BACA1</name>
<accession>A0ABM5LWP5</accession>
<evidence type="ECO:0000313" key="2">
    <source>
        <dbReference type="Proteomes" id="UP000006867"/>
    </source>
</evidence>
<dbReference type="EMBL" id="CP002207">
    <property type="protein sequence ID" value="ADP32325.1"/>
    <property type="molecule type" value="Genomic_DNA"/>
</dbReference>
<evidence type="ECO:0008006" key="3">
    <source>
        <dbReference type="Google" id="ProtNLM"/>
    </source>
</evidence>
<dbReference type="Proteomes" id="UP000006867">
    <property type="component" value="Chromosome"/>
</dbReference>
<proteinExistence type="predicted"/>
<evidence type="ECO:0000313" key="1">
    <source>
        <dbReference type="EMBL" id="ADP32325.1"/>
    </source>
</evidence>